<dbReference type="AlphaFoldDB" id="A0AAW1FLS4"/>
<reference evidence="2 3" key="1">
    <citation type="journal article" date="2024" name="Genome Biol. Evol.">
        <title>Chromosome-level genome assembly of the viviparous eelpout Zoarces viviparus.</title>
        <authorList>
            <person name="Fuhrmann N."/>
            <person name="Brasseur M.V."/>
            <person name="Bakowski C.E."/>
            <person name="Podsiadlowski L."/>
            <person name="Prost S."/>
            <person name="Krehenwinkel H."/>
            <person name="Mayer C."/>
        </authorList>
    </citation>
    <scope>NUCLEOTIDE SEQUENCE [LARGE SCALE GENOMIC DNA]</scope>
    <source>
        <strain evidence="2">NO-MEL_2022_Ind0_liver</strain>
    </source>
</reference>
<sequence>MMLTMTPYILTTTIIIPIITLYNIHMMLLDVLVAKKQKRGWIMKRKINSRPSRPLPLPRPQALALHQISTAASLWAAAVTRLGEKELTKKKV</sequence>
<comment type="caution">
    <text evidence="2">The sequence shown here is derived from an EMBL/GenBank/DDBJ whole genome shotgun (WGS) entry which is preliminary data.</text>
</comment>
<dbReference type="EMBL" id="JBCEZU010000056">
    <property type="protein sequence ID" value="KAK9535528.1"/>
    <property type="molecule type" value="Genomic_DNA"/>
</dbReference>
<feature type="transmembrane region" description="Helical" evidence="1">
    <location>
        <begin position="6"/>
        <end position="34"/>
    </location>
</feature>
<gene>
    <name evidence="2" type="ORF">VZT92_007903</name>
</gene>
<keyword evidence="1" id="KW-0472">Membrane</keyword>
<keyword evidence="1" id="KW-0812">Transmembrane</keyword>
<dbReference type="Proteomes" id="UP001488805">
    <property type="component" value="Unassembled WGS sequence"/>
</dbReference>
<name>A0AAW1FLS4_ZOAVI</name>
<accession>A0AAW1FLS4</accession>
<organism evidence="2 3">
    <name type="scientific">Zoarces viviparus</name>
    <name type="common">Viviparous eelpout</name>
    <name type="synonym">Blennius viviparus</name>
    <dbReference type="NCBI Taxonomy" id="48416"/>
    <lineage>
        <taxon>Eukaryota</taxon>
        <taxon>Metazoa</taxon>
        <taxon>Chordata</taxon>
        <taxon>Craniata</taxon>
        <taxon>Vertebrata</taxon>
        <taxon>Euteleostomi</taxon>
        <taxon>Actinopterygii</taxon>
        <taxon>Neopterygii</taxon>
        <taxon>Teleostei</taxon>
        <taxon>Neoteleostei</taxon>
        <taxon>Acanthomorphata</taxon>
        <taxon>Eupercaria</taxon>
        <taxon>Perciformes</taxon>
        <taxon>Cottioidei</taxon>
        <taxon>Zoarcales</taxon>
        <taxon>Zoarcidae</taxon>
        <taxon>Zoarcinae</taxon>
        <taxon>Zoarces</taxon>
    </lineage>
</organism>
<evidence type="ECO:0000313" key="2">
    <source>
        <dbReference type="EMBL" id="KAK9535528.1"/>
    </source>
</evidence>
<keyword evidence="3" id="KW-1185">Reference proteome</keyword>
<protein>
    <submittedName>
        <fullName evidence="2">Uncharacterized protein</fullName>
    </submittedName>
</protein>
<proteinExistence type="predicted"/>
<evidence type="ECO:0000313" key="3">
    <source>
        <dbReference type="Proteomes" id="UP001488805"/>
    </source>
</evidence>
<evidence type="ECO:0000256" key="1">
    <source>
        <dbReference type="SAM" id="Phobius"/>
    </source>
</evidence>
<keyword evidence="1" id="KW-1133">Transmembrane helix</keyword>